<name>A0A9D4S0G4_DREPO</name>
<evidence type="ECO:0000313" key="2">
    <source>
        <dbReference type="Proteomes" id="UP000828390"/>
    </source>
</evidence>
<gene>
    <name evidence="1" type="ORF">DPMN_011901</name>
</gene>
<reference evidence="1" key="1">
    <citation type="journal article" date="2019" name="bioRxiv">
        <title>The Genome of the Zebra Mussel, Dreissena polymorpha: A Resource for Invasive Species Research.</title>
        <authorList>
            <person name="McCartney M.A."/>
            <person name="Auch B."/>
            <person name="Kono T."/>
            <person name="Mallez S."/>
            <person name="Zhang Y."/>
            <person name="Obille A."/>
            <person name="Becker A."/>
            <person name="Abrahante J.E."/>
            <person name="Garbe J."/>
            <person name="Badalamenti J.P."/>
            <person name="Herman A."/>
            <person name="Mangelson H."/>
            <person name="Liachko I."/>
            <person name="Sullivan S."/>
            <person name="Sone E.D."/>
            <person name="Koren S."/>
            <person name="Silverstein K.A.T."/>
            <person name="Beckman K.B."/>
            <person name="Gohl D.M."/>
        </authorList>
    </citation>
    <scope>NUCLEOTIDE SEQUENCE</scope>
    <source>
        <strain evidence="1">Duluth1</strain>
        <tissue evidence="1">Whole animal</tissue>
    </source>
</reference>
<protein>
    <submittedName>
        <fullName evidence="1">Uncharacterized protein</fullName>
    </submittedName>
</protein>
<dbReference type="InterPro" id="IPR027417">
    <property type="entry name" value="P-loop_NTPase"/>
</dbReference>
<organism evidence="1 2">
    <name type="scientific">Dreissena polymorpha</name>
    <name type="common">Zebra mussel</name>
    <name type="synonym">Mytilus polymorpha</name>
    <dbReference type="NCBI Taxonomy" id="45954"/>
    <lineage>
        <taxon>Eukaryota</taxon>
        <taxon>Metazoa</taxon>
        <taxon>Spiralia</taxon>
        <taxon>Lophotrochozoa</taxon>
        <taxon>Mollusca</taxon>
        <taxon>Bivalvia</taxon>
        <taxon>Autobranchia</taxon>
        <taxon>Heteroconchia</taxon>
        <taxon>Euheterodonta</taxon>
        <taxon>Imparidentia</taxon>
        <taxon>Neoheterodontei</taxon>
        <taxon>Myida</taxon>
        <taxon>Dreissenoidea</taxon>
        <taxon>Dreissenidae</taxon>
        <taxon>Dreissena</taxon>
    </lineage>
</organism>
<accession>A0A9D4S0G4</accession>
<keyword evidence="2" id="KW-1185">Reference proteome</keyword>
<comment type="caution">
    <text evidence="1">The sequence shown here is derived from an EMBL/GenBank/DDBJ whole genome shotgun (WGS) entry which is preliminary data.</text>
</comment>
<dbReference type="Proteomes" id="UP000828390">
    <property type="component" value="Unassembled WGS sequence"/>
</dbReference>
<evidence type="ECO:0000313" key="1">
    <source>
        <dbReference type="EMBL" id="KAH3887879.1"/>
    </source>
</evidence>
<sequence>MYPPKTVTALVQMRGRARKKDSKFIVLCTSSAEEGKLTDIMEREKYMIEATARLVQLQKNEECNM</sequence>
<dbReference type="Gene3D" id="3.40.50.300">
    <property type="entry name" value="P-loop containing nucleotide triphosphate hydrolases"/>
    <property type="match status" value="2"/>
</dbReference>
<proteinExistence type="predicted"/>
<dbReference type="EMBL" id="JAIWYP010000001">
    <property type="protein sequence ID" value="KAH3887879.1"/>
    <property type="molecule type" value="Genomic_DNA"/>
</dbReference>
<dbReference type="AlphaFoldDB" id="A0A9D4S0G4"/>
<reference evidence="1" key="2">
    <citation type="submission" date="2020-11" db="EMBL/GenBank/DDBJ databases">
        <authorList>
            <person name="McCartney M.A."/>
            <person name="Auch B."/>
            <person name="Kono T."/>
            <person name="Mallez S."/>
            <person name="Becker A."/>
            <person name="Gohl D.M."/>
            <person name="Silverstein K.A.T."/>
            <person name="Koren S."/>
            <person name="Bechman K.B."/>
            <person name="Herman A."/>
            <person name="Abrahante J.E."/>
            <person name="Garbe J."/>
        </authorList>
    </citation>
    <scope>NUCLEOTIDE SEQUENCE</scope>
    <source>
        <strain evidence="1">Duluth1</strain>
        <tissue evidence="1">Whole animal</tissue>
    </source>
</reference>